<protein>
    <recommendedName>
        <fullName evidence="4">ABC transporter substrate-binding protein</fullName>
    </recommendedName>
</protein>
<proteinExistence type="predicted"/>
<gene>
    <name evidence="2" type="ORF">GCM10008937_06820</name>
</gene>
<evidence type="ECO:0000313" key="3">
    <source>
        <dbReference type="Proteomes" id="UP001500191"/>
    </source>
</evidence>
<keyword evidence="3" id="KW-1185">Reference proteome</keyword>
<feature type="region of interest" description="Disordered" evidence="1">
    <location>
        <begin position="345"/>
        <end position="365"/>
    </location>
</feature>
<evidence type="ECO:0000313" key="2">
    <source>
        <dbReference type="EMBL" id="GAA0501899.1"/>
    </source>
</evidence>
<dbReference type="SUPFAM" id="SSF53822">
    <property type="entry name" value="Periplasmic binding protein-like I"/>
    <property type="match status" value="1"/>
</dbReference>
<organism evidence="2 3">
    <name type="scientific">Deinococcus depolymerans</name>
    <dbReference type="NCBI Taxonomy" id="392408"/>
    <lineage>
        <taxon>Bacteria</taxon>
        <taxon>Thermotogati</taxon>
        <taxon>Deinococcota</taxon>
        <taxon>Deinococci</taxon>
        <taxon>Deinococcales</taxon>
        <taxon>Deinococcaceae</taxon>
        <taxon>Deinococcus</taxon>
    </lineage>
</organism>
<dbReference type="EMBL" id="BAAADB010000004">
    <property type="protein sequence ID" value="GAA0501899.1"/>
    <property type="molecule type" value="Genomic_DNA"/>
</dbReference>
<comment type="caution">
    <text evidence="2">The sequence shown here is derived from an EMBL/GenBank/DDBJ whole genome shotgun (WGS) entry which is preliminary data.</text>
</comment>
<dbReference type="RefSeq" id="WP_343756067.1">
    <property type="nucleotide sequence ID" value="NZ_BAAADB010000004.1"/>
</dbReference>
<dbReference type="InterPro" id="IPR028082">
    <property type="entry name" value="Peripla_BP_I"/>
</dbReference>
<name>A0ABN1BNN3_9DEIO</name>
<dbReference type="PROSITE" id="PS51318">
    <property type="entry name" value="TAT"/>
    <property type="match status" value="1"/>
</dbReference>
<dbReference type="Proteomes" id="UP001500191">
    <property type="component" value="Unassembled WGS sequence"/>
</dbReference>
<accession>A0ABN1BNN3</accession>
<sequence>MTDPAQTAAPATRRGLLKTIAALGVAGLTGAPLARASAPALTRVALIAPRRSHYPGLTTAFQDGLQAALRRQPVQLTTHLTGPLPREARAAVQTALEGGTDLLILLGDGLQTAVRDVLQGQAVPVIAAEPGARLPGPGVHAAPLTVTVSLQAWEAEWAHGAHLARTGEPLHLLISALDSGYDLPYAFTAGFTSGGGPLTGTTVTDGSDPATLLRTVRQSGARAVHLLSSGGGADLARTLVNAGLRVTAGGLSAPAVQALVPTALGARHHHPSLRAPLGTDRPDPFLTLGFDTGQWIAAALQAAPAAPPLTRHAALLQATVTAARGPLRADAQGLLRAPLLLRTPGRPDLTLAPPAPGRPELQPGELRSGWLHTYLHA</sequence>
<dbReference type="InterPro" id="IPR006311">
    <property type="entry name" value="TAT_signal"/>
</dbReference>
<evidence type="ECO:0008006" key="4">
    <source>
        <dbReference type="Google" id="ProtNLM"/>
    </source>
</evidence>
<evidence type="ECO:0000256" key="1">
    <source>
        <dbReference type="SAM" id="MobiDB-lite"/>
    </source>
</evidence>
<dbReference type="Gene3D" id="3.40.50.2300">
    <property type="match status" value="2"/>
</dbReference>
<reference evidence="2 3" key="1">
    <citation type="journal article" date="2019" name="Int. J. Syst. Evol. Microbiol.">
        <title>The Global Catalogue of Microorganisms (GCM) 10K type strain sequencing project: providing services to taxonomists for standard genome sequencing and annotation.</title>
        <authorList>
            <consortium name="The Broad Institute Genomics Platform"/>
            <consortium name="The Broad Institute Genome Sequencing Center for Infectious Disease"/>
            <person name="Wu L."/>
            <person name="Ma J."/>
        </authorList>
    </citation>
    <scope>NUCLEOTIDE SEQUENCE [LARGE SCALE GENOMIC DNA]</scope>
    <source>
        <strain evidence="2 3">JCM 14368</strain>
    </source>
</reference>